<dbReference type="PROSITE" id="PS50404">
    <property type="entry name" value="GST_NTER"/>
    <property type="match status" value="1"/>
</dbReference>
<dbReference type="SFLD" id="SFLDG00358">
    <property type="entry name" value="Main_(cytGST)"/>
    <property type="match status" value="1"/>
</dbReference>
<keyword evidence="6" id="KW-1185">Reference proteome</keyword>
<dbReference type="Proteomes" id="UP001359886">
    <property type="component" value="Unassembled WGS sequence"/>
</dbReference>
<evidence type="ECO:0000313" key="6">
    <source>
        <dbReference type="Proteomes" id="UP001359886"/>
    </source>
</evidence>
<feature type="domain" description="GST C-terminal" evidence="4">
    <location>
        <begin position="87"/>
        <end position="258"/>
    </location>
</feature>
<dbReference type="EMBL" id="JAZHOG010000001">
    <property type="protein sequence ID" value="MEJ8566257.1"/>
    <property type="molecule type" value="Genomic_DNA"/>
</dbReference>
<feature type="domain" description="GST N-terminal" evidence="3">
    <location>
        <begin position="1"/>
        <end position="82"/>
    </location>
</feature>
<organism evidence="5 6">
    <name type="scientific">Elongatibacter sediminis</name>
    <dbReference type="NCBI Taxonomy" id="3119006"/>
    <lineage>
        <taxon>Bacteria</taxon>
        <taxon>Pseudomonadati</taxon>
        <taxon>Pseudomonadota</taxon>
        <taxon>Gammaproteobacteria</taxon>
        <taxon>Chromatiales</taxon>
        <taxon>Wenzhouxiangellaceae</taxon>
        <taxon>Elongatibacter</taxon>
    </lineage>
</organism>
<dbReference type="PANTHER" id="PTHR42673">
    <property type="entry name" value="MALEYLACETOACETATE ISOMERASE"/>
    <property type="match status" value="1"/>
</dbReference>
<sequence>MNLTLYHSVESTCAQKVRIAMATKDLDWEELRLNLRKGEQFAPEYLKLNPKAVVPTLVHEGVAIRESSVINEYLEDRFPQPPLRPADAAARARMRLIVKIIDDEIHPAIGVLSYAVFLRHQMNARMTPDELREHFRRVTDPARRERQQSTHEKGLESPGAAGAVAALQRFVAHLDDSLDQAAQITADREPWLAGDRYSLADAAAVPYMVRARALGLTPLWAARPAVGAWLQRAVDHAQALPVGEVFGSDAFHAMVAEYAEQEAPGVETLLKATAEVG</sequence>
<evidence type="ECO:0000259" key="3">
    <source>
        <dbReference type="PROSITE" id="PS50404"/>
    </source>
</evidence>
<reference evidence="5 6" key="1">
    <citation type="submission" date="2024-02" db="EMBL/GenBank/DDBJ databases">
        <title>A novel Wenzhouxiangellaceae bacterium, isolated from coastal sediments.</title>
        <authorList>
            <person name="Du Z.-J."/>
            <person name="Ye Y.-Q."/>
            <person name="Zhang X.-Y."/>
        </authorList>
    </citation>
    <scope>NUCLEOTIDE SEQUENCE [LARGE SCALE GENOMIC DNA]</scope>
    <source>
        <strain evidence="5 6">CH-27</strain>
    </source>
</reference>
<evidence type="ECO:0000256" key="2">
    <source>
        <dbReference type="SAM" id="MobiDB-lite"/>
    </source>
</evidence>
<dbReference type="PANTHER" id="PTHR42673:SF4">
    <property type="entry name" value="MALEYLACETOACETATE ISOMERASE"/>
    <property type="match status" value="1"/>
</dbReference>
<feature type="region of interest" description="Disordered" evidence="2">
    <location>
        <begin position="139"/>
        <end position="158"/>
    </location>
</feature>
<accession>A0AAW9R9C4</accession>
<gene>
    <name evidence="5" type="ORF">V3330_01360</name>
</gene>
<dbReference type="InterPro" id="IPR010987">
    <property type="entry name" value="Glutathione-S-Trfase_C-like"/>
</dbReference>
<proteinExistence type="inferred from homology"/>
<dbReference type="Pfam" id="PF00043">
    <property type="entry name" value="GST_C"/>
    <property type="match status" value="1"/>
</dbReference>
<dbReference type="InterPro" id="IPR004045">
    <property type="entry name" value="Glutathione_S-Trfase_N"/>
</dbReference>
<dbReference type="InterPro" id="IPR036282">
    <property type="entry name" value="Glutathione-S-Trfase_C_sf"/>
</dbReference>
<feature type="compositionally biased region" description="Basic and acidic residues" evidence="2">
    <location>
        <begin position="139"/>
        <end position="155"/>
    </location>
</feature>
<evidence type="ECO:0000259" key="4">
    <source>
        <dbReference type="PROSITE" id="PS50405"/>
    </source>
</evidence>
<dbReference type="Gene3D" id="3.40.30.10">
    <property type="entry name" value="Glutaredoxin"/>
    <property type="match status" value="1"/>
</dbReference>
<dbReference type="GO" id="GO:0006559">
    <property type="term" value="P:L-phenylalanine catabolic process"/>
    <property type="evidence" value="ECO:0007669"/>
    <property type="project" value="TreeGrafter"/>
</dbReference>
<dbReference type="SUPFAM" id="SSF47616">
    <property type="entry name" value="GST C-terminal domain-like"/>
    <property type="match status" value="1"/>
</dbReference>
<dbReference type="GO" id="GO:0004364">
    <property type="term" value="F:glutathione transferase activity"/>
    <property type="evidence" value="ECO:0007669"/>
    <property type="project" value="TreeGrafter"/>
</dbReference>
<name>A0AAW9R9C4_9GAMM</name>
<protein>
    <submittedName>
        <fullName evidence="5">Glutathione S-transferase family protein</fullName>
    </submittedName>
</protein>
<dbReference type="PROSITE" id="PS50405">
    <property type="entry name" value="GST_CTER"/>
    <property type="match status" value="1"/>
</dbReference>
<comment type="similarity">
    <text evidence="1">Belongs to the GST superfamily.</text>
</comment>
<evidence type="ECO:0000256" key="1">
    <source>
        <dbReference type="RuleBase" id="RU003494"/>
    </source>
</evidence>
<dbReference type="Pfam" id="PF02798">
    <property type="entry name" value="GST_N"/>
    <property type="match status" value="1"/>
</dbReference>
<evidence type="ECO:0000313" key="5">
    <source>
        <dbReference type="EMBL" id="MEJ8566257.1"/>
    </source>
</evidence>
<dbReference type="AlphaFoldDB" id="A0AAW9R9C4"/>
<dbReference type="GO" id="GO:0016034">
    <property type="term" value="F:maleylacetoacetate isomerase activity"/>
    <property type="evidence" value="ECO:0007669"/>
    <property type="project" value="TreeGrafter"/>
</dbReference>
<dbReference type="InterPro" id="IPR040079">
    <property type="entry name" value="Glutathione_S-Trfase"/>
</dbReference>
<dbReference type="SUPFAM" id="SSF52833">
    <property type="entry name" value="Thioredoxin-like"/>
    <property type="match status" value="1"/>
</dbReference>
<dbReference type="SFLD" id="SFLDS00019">
    <property type="entry name" value="Glutathione_Transferase_(cytos"/>
    <property type="match status" value="1"/>
</dbReference>
<comment type="caution">
    <text evidence="5">The sequence shown here is derived from an EMBL/GenBank/DDBJ whole genome shotgun (WGS) entry which is preliminary data.</text>
</comment>
<dbReference type="CDD" id="cd00299">
    <property type="entry name" value="GST_C_family"/>
    <property type="match status" value="1"/>
</dbReference>
<dbReference type="GO" id="GO:0006749">
    <property type="term" value="P:glutathione metabolic process"/>
    <property type="evidence" value="ECO:0007669"/>
    <property type="project" value="TreeGrafter"/>
</dbReference>
<dbReference type="RefSeq" id="WP_354693580.1">
    <property type="nucleotide sequence ID" value="NZ_JAZHOG010000001.1"/>
</dbReference>
<dbReference type="InterPro" id="IPR004046">
    <property type="entry name" value="GST_C"/>
</dbReference>
<dbReference type="InterPro" id="IPR036249">
    <property type="entry name" value="Thioredoxin-like_sf"/>
</dbReference>
<dbReference type="Gene3D" id="1.20.1050.10">
    <property type="match status" value="1"/>
</dbReference>